<dbReference type="EMBL" id="KK033389">
    <property type="protein sequence ID" value="EXL66988.1"/>
    <property type="molecule type" value="Genomic_DNA"/>
</dbReference>
<reference evidence="1" key="1">
    <citation type="submission" date="2011-11" db="EMBL/GenBank/DDBJ databases">
        <title>The Genome Sequence of Fusarium oxysporum PHW808.</title>
        <authorList>
            <consortium name="The Broad Institute Genome Sequencing Platform"/>
            <person name="Ma L.-J."/>
            <person name="Gale L.R."/>
            <person name="Schwartz D.C."/>
            <person name="Zhou S."/>
            <person name="Corby-Kistler H."/>
            <person name="Young S.K."/>
            <person name="Zeng Q."/>
            <person name="Gargeya S."/>
            <person name="Fitzgerald M."/>
            <person name="Haas B."/>
            <person name="Abouelleil A."/>
            <person name="Alvarado L."/>
            <person name="Arachchi H.M."/>
            <person name="Berlin A."/>
            <person name="Brown A."/>
            <person name="Chapman S.B."/>
            <person name="Chen Z."/>
            <person name="Dunbar C."/>
            <person name="Freedman E."/>
            <person name="Gearin G."/>
            <person name="Goldberg J."/>
            <person name="Griggs A."/>
            <person name="Gujja S."/>
            <person name="Heiman D."/>
            <person name="Howarth C."/>
            <person name="Larson L."/>
            <person name="Lui A."/>
            <person name="MacDonald P.J.P."/>
            <person name="Montmayeur A."/>
            <person name="Murphy C."/>
            <person name="Neiman D."/>
            <person name="Pearson M."/>
            <person name="Priest M."/>
            <person name="Roberts A."/>
            <person name="Saif S."/>
            <person name="Shea T."/>
            <person name="Shenoy N."/>
            <person name="Sisk P."/>
            <person name="Stolte C."/>
            <person name="Sykes S."/>
            <person name="Wortman J."/>
            <person name="Nusbaum C."/>
            <person name="Birren B."/>
        </authorList>
    </citation>
    <scope>NUCLEOTIDE SEQUENCE [LARGE SCALE GENOMIC DNA]</scope>
    <source>
        <strain evidence="1">54008</strain>
    </source>
</reference>
<dbReference type="Proteomes" id="UP000030676">
    <property type="component" value="Unassembled WGS sequence"/>
</dbReference>
<organism evidence="1">
    <name type="scientific">Fusarium oxysporum f. sp. conglutinans race 2 54008</name>
    <dbReference type="NCBI Taxonomy" id="1089457"/>
    <lineage>
        <taxon>Eukaryota</taxon>
        <taxon>Fungi</taxon>
        <taxon>Dikarya</taxon>
        <taxon>Ascomycota</taxon>
        <taxon>Pezizomycotina</taxon>
        <taxon>Sordariomycetes</taxon>
        <taxon>Hypocreomycetidae</taxon>
        <taxon>Hypocreales</taxon>
        <taxon>Nectriaceae</taxon>
        <taxon>Fusarium</taxon>
        <taxon>Fusarium oxysporum species complex</taxon>
    </lineage>
</organism>
<dbReference type="AlphaFoldDB" id="X0GUD2"/>
<gene>
    <name evidence="1" type="ORF">FOPG_16859</name>
</gene>
<protein>
    <submittedName>
        <fullName evidence="1">Uncharacterized protein</fullName>
    </submittedName>
</protein>
<accession>X0GUD2</accession>
<name>X0GUD2_FUSOX</name>
<proteinExistence type="predicted"/>
<reference evidence="1" key="2">
    <citation type="submission" date="2014-03" db="EMBL/GenBank/DDBJ databases">
        <title>The Genome Annotation of Fusarium oxysporum PHW808.</title>
        <authorList>
            <consortium name="The Broad Institute Genomics Platform"/>
            <person name="Ma L.-J."/>
            <person name="Corby-Kistler H."/>
            <person name="Broz K."/>
            <person name="Gale L.R."/>
            <person name="Jonkers W."/>
            <person name="O'Donnell K."/>
            <person name="Ploetz R."/>
            <person name="Steinberg C."/>
            <person name="Schwartz D.C."/>
            <person name="VanEtten H."/>
            <person name="Zhou S."/>
            <person name="Young S.K."/>
            <person name="Zeng Q."/>
            <person name="Gargeya S."/>
            <person name="Fitzgerald M."/>
            <person name="Abouelleil A."/>
            <person name="Alvarado L."/>
            <person name="Chapman S.B."/>
            <person name="Gainer-Dewar J."/>
            <person name="Goldberg J."/>
            <person name="Griggs A."/>
            <person name="Gujja S."/>
            <person name="Hansen M."/>
            <person name="Howarth C."/>
            <person name="Imamovic A."/>
            <person name="Ireland A."/>
            <person name="Larimer J."/>
            <person name="McCowan C."/>
            <person name="Murphy C."/>
            <person name="Pearson M."/>
            <person name="Poon T.W."/>
            <person name="Priest M."/>
            <person name="Roberts A."/>
            <person name="Saif S."/>
            <person name="Shea T."/>
            <person name="Sykes S."/>
            <person name="Wortman J."/>
            <person name="Nusbaum C."/>
            <person name="Birren B."/>
        </authorList>
    </citation>
    <scope>NUCLEOTIDE SEQUENCE</scope>
    <source>
        <strain evidence="1">54008</strain>
    </source>
</reference>
<evidence type="ECO:0000313" key="1">
    <source>
        <dbReference type="EMBL" id="EXL66988.1"/>
    </source>
</evidence>
<sequence length="34" mass="3685">MAASLNAQIFGRIGAEVAGYASRRRENHKALVLN</sequence>
<dbReference type="HOGENOM" id="CLU_216993_0_0_1"/>